<reference evidence="2" key="1">
    <citation type="journal article" date="2023" name="Mol. Phylogenet. Evol.">
        <title>Genome-scale phylogeny and comparative genomics of the fungal order Sordariales.</title>
        <authorList>
            <person name="Hensen N."/>
            <person name="Bonometti L."/>
            <person name="Westerberg I."/>
            <person name="Brannstrom I.O."/>
            <person name="Guillou S."/>
            <person name="Cros-Aarteil S."/>
            <person name="Calhoun S."/>
            <person name="Haridas S."/>
            <person name="Kuo A."/>
            <person name="Mondo S."/>
            <person name="Pangilinan J."/>
            <person name="Riley R."/>
            <person name="LaButti K."/>
            <person name="Andreopoulos B."/>
            <person name="Lipzen A."/>
            <person name="Chen C."/>
            <person name="Yan M."/>
            <person name="Daum C."/>
            <person name="Ng V."/>
            <person name="Clum A."/>
            <person name="Steindorff A."/>
            <person name="Ohm R.A."/>
            <person name="Martin F."/>
            <person name="Silar P."/>
            <person name="Natvig D.O."/>
            <person name="Lalanne C."/>
            <person name="Gautier V."/>
            <person name="Ament-Velasquez S.L."/>
            <person name="Kruys A."/>
            <person name="Hutchinson M.I."/>
            <person name="Powell A.J."/>
            <person name="Barry K."/>
            <person name="Miller A.N."/>
            <person name="Grigoriev I.V."/>
            <person name="Debuchy R."/>
            <person name="Gladieux P."/>
            <person name="Hiltunen Thoren M."/>
            <person name="Johannesson H."/>
        </authorList>
    </citation>
    <scope>NUCLEOTIDE SEQUENCE [LARGE SCALE GENOMIC DNA]</scope>
    <source>
        <strain evidence="2">CBS 340.73</strain>
    </source>
</reference>
<accession>A0AAN6N5T6</accession>
<dbReference type="Proteomes" id="UP001303473">
    <property type="component" value="Unassembled WGS sequence"/>
</dbReference>
<evidence type="ECO:0000313" key="1">
    <source>
        <dbReference type="EMBL" id="KAK3939086.1"/>
    </source>
</evidence>
<evidence type="ECO:0000313" key="2">
    <source>
        <dbReference type="Proteomes" id="UP001303473"/>
    </source>
</evidence>
<proteinExistence type="predicted"/>
<organism evidence="1 2">
    <name type="scientific">Diplogelasinospora grovesii</name>
    <dbReference type="NCBI Taxonomy" id="303347"/>
    <lineage>
        <taxon>Eukaryota</taxon>
        <taxon>Fungi</taxon>
        <taxon>Dikarya</taxon>
        <taxon>Ascomycota</taxon>
        <taxon>Pezizomycotina</taxon>
        <taxon>Sordariomycetes</taxon>
        <taxon>Sordariomycetidae</taxon>
        <taxon>Sordariales</taxon>
        <taxon>Diplogelasinosporaceae</taxon>
        <taxon>Diplogelasinospora</taxon>
    </lineage>
</organism>
<comment type="caution">
    <text evidence="1">The sequence shown here is derived from an EMBL/GenBank/DDBJ whole genome shotgun (WGS) entry which is preliminary data.</text>
</comment>
<gene>
    <name evidence="1" type="ORF">QBC46DRAFT_154150</name>
</gene>
<keyword evidence="2" id="KW-1185">Reference proteome</keyword>
<sequence>MTWPAFLSHVLSIQQARTLYCINSTLILGGIWSDGLMVNGLEWLAWLTDVLQWRHHCPILERAAFYLAAFAFSHQLAFPLITMIPRSARFAFLFSLLFRYAWSWLRPIPISHVLTSFQVWYLRSLCVREERSMVVCILGHKTVGNHSALWPIFPFDGRRPWQVRAGSG</sequence>
<protein>
    <submittedName>
        <fullName evidence="1">Uncharacterized protein</fullName>
    </submittedName>
</protein>
<name>A0AAN6N5T6_9PEZI</name>
<dbReference type="AlphaFoldDB" id="A0AAN6N5T6"/>
<dbReference type="EMBL" id="MU853817">
    <property type="protein sequence ID" value="KAK3939086.1"/>
    <property type="molecule type" value="Genomic_DNA"/>
</dbReference>